<proteinExistence type="predicted"/>
<gene>
    <name evidence="3" type="ORF">A7D17_16095</name>
    <name evidence="2" type="ORF">VB146_05385</name>
</gene>
<dbReference type="Proteomes" id="UP001303614">
    <property type="component" value="Unassembled WGS sequence"/>
</dbReference>
<sequence>MMDIDDLQAELKGIDLGDLPDDLSSGLRGMVAGIQAEIDSQRSQISRAAPRPDGVRHAIFWLKLAVDSARLNKKIRDKIAEFNRQLEQERGDAQTRADIALLERMITDSRDYERDVLEQSALSINRTPEDLGLSDDSTSSLRM</sequence>
<dbReference type="EMBL" id="JAYFSO010000005">
    <property type="protein sequence ID" value="MEA5123311.1"/>
    <property type="molecule type" value="Genomic_DNA"/>
</dbReference>
<organism evidence="3 4">
    <name type="scientific">Xanthomonas floridensis</name>
    <dbReference type="NCBI Taxonomy" id="1843580"/>
    <lineage>
        <taxon>Bacteria</taxon>
        <taxon>Pseudomonadati</taxon>
        <taxon>Pseudomonadota</taxon>
        <taxon>Gammaproteobacteria</taxon>
        <taxon>Lysobacterales</taxon>
        <taxon>Lysobacteraceae</taxon>
        <taxon>Xanthomonas</taxon>
    </lineage>
</organism>
<name>A0A1A9MBZ8_9XANT</name>
<evidence type="ECO:0000313" key="2">
    <source>
        <dbReference type="EMBL" id="MEA5123311.1"/>
    </source>
</evidence>
<dbReference type="RefSeq" id="WP_064508858.1">
    <property type="nucleotide sequence ID" value="NZ_JAYFSO010000005.1"/>
</dbReference>
<evidence type="ECO:0000313" key="5">
    <source>
        <dbReference type="Proteomes" id="UP001303614"/>
    </source>
</evidence>
<dbReference type="EMBL" id="LXNG01000014">
    <property type="protein sequence ID" value="OAG67708.1"/>
    <property type="molecule type" value="Genomic_DNA"/>
</dbReference>
<reference evidence="3 4" key="1">
    <citation type="submission" date="2016-05" db="EMBL/GenBank/DDBJ databases">
        <title>Pathogenic, phenotypic and molecular characterisation of Xanthomonas nasturtii sp. nov. and Xanthomonas floridensis sp. nov., new species of Xanthomonas associated with watercress production in Florida.</title>
        <authorList>
            <person name="Vicente J.G."/>
            <person name="Rothwell S."/>
            <person name="Holub E.B."/>
            <person name="Studholme D.J."/>
        </authorList>
    </citation>
    <scope>NUCLEOTIDE SEQUENCE [LARGE SCALE GENOMIC DNA]</scope>
    <source>
        <strain evidence="3 4">WHRI 8848</strain>
    </source>
</reference>
<evidence type="ECO:0000313" key="3">
    <source>
        <dbReference type="EMBL" id="OAG67708.1"/>
    </source>
</evidence>
<keyword evidence="5" id="KW-1185">Reference proteome</keyword>
<comment type="caution">
    <text evidence="3">The sequence shown here is derived from an EMBL/GenBank/DDBJ whole genome shotgun (WGS) entry which is preliminary data.</text>
</comment>
<dbReference type="STRING" id="1843580.A7D17_16095"/>
<reference evidence="2 5" key="2">
    <citation type="submission" date="2023-12" db="EMBL/GenBank/DDBJ databases">
        <title>Genome sequencing of Xanthomonas floridensis.</title>
        <authorList>
            <person name="Greer S."/>
            <person name="Harrison J."/>
            <person name="Grant M."/>
            <person name="Vicente J."/>
            <person name="Studholme D."/>
        </authorList>
    </citation>
    <scope>NUCLEOTIDE SEQUENCE [LARGE SCALE GENOMIC DNA]</scope>
    <source>
        <strain evidence="2 5">WHRI 8848</strain>
    </source>
</reference>
<evidence type="ECO:0000256" key="1">
    <source>
        <dbReference type="SAM" id="Coils"/>
    </source>
</evidence>
<dbReference type="Proteomes" id="UP000077659">
    <property type="component" value="Unassembled WGS sequence"/>
</dbReference>
<protein>
    <submittedName>
        <fullName evidence="3">Uncharacterized protein</fullName>
    </submittedName>
</protein>
<feature type="coiled-coil region" evidence="1">
    <location>
        <begin position="72"/>
        <end position="103"/>
    </location>
</feature>
<keyword evidence="1" id="KW-0175">Coiled coil</keyword>
<evidence type="ECO:0000313" key="4">
    <source>
        <dbReference type="Proteomes" id="UP000077659"/>
    </source>
</evidence>
<accession>A0A1A9MBZ8</accession>
<dbReference type="AlphaFoldDB" id="A0A1A9MBZ8"/>